<dbReference type="InterPro" id="IPR006600">
    <property type="entry name" value="HTH_CenpB_DNA-bd_dom"/>
</dbReference>
<comment type="caution">
    <text evidence="4">The sequence shown here is derived from an EMBL/GenBank/DDBJ whole genome shotgun (WGS) entry which is preliminary data.</text>
</comment>
<evidence type="ECO:0000313" key="5">
    <source>
        <dbReference type="Proteomes" id="UP000604273"/>
    </source>
</evidence>
<dbReference type="InterPro" id="IPR050863">
    <property type="entry name" value="CenT-Element_Derived"/>
</dbReference>
<feature type="domain" description="HTH CENPB-type" evidence="3">
    <location>
        <begin position="74"/>
        <end position="145"/>
    </location>
</feature>
<dbReference type="GO" id="GO:0005634">
    <property type="term" value="C:nucleus"/>
    <property type="evidence" value="ECO:0007669"/>
    <property type="project" value="TreeGrafter"/>
</dbReference>
<dbReference type="Pfam" id="PF03221">
    <property type="entry name" value="HTH_Tnp_Tc5"/>
    <property type="match status" value="1"/>
</dbReference>
<dbReference type="Proteomes" id="UP000604273">
    <property type="component" value="Unassembled WGS sequence"/>
</dbReference>
<proteinExistence type="predicted"/>
<accession>A0A8H4SVP3</accession>
<evidence type="ECO:0000259" key="3">
    <source>
        <dbReference type="PROSITE" id="PS51253"/>
    </source>
</evidence>
<dbReference type="PANTHER" id="PTHR19303">
    <property type="entry name" value="TRANSPOSON"/>
    <property type="match status" value="1"/>
</dbReference>
<dbReference type="GO" id="GO:0003677">
    <property type="term" value="F:DNA binding"/>
    <property type="evidence" value="ECO:0007669"/>
    <property type="project" value="UniProtKB-KW"/>
</dbReference>
<keyword evidence="1" id="KW-0238">DNA-binding</keyword>
<dbReference type="PROSITE" id="PS51253">
    <property type="entry name" value="HTH_CENPB"/>
    <property type="match status" value="1"/>
</dbReference>
<feature type="region of interest" description="Disordered" evidence="2">
    <location>
        <begin position="698"/>
        <end position="740"/>
    </location>
</feature>
<dbReference type="Pfam" id="PF03184">
    <property type="entry name" value="DDE_1"/>
    <property type="match status" value="1"/>
</dbReference>
<protein>
    <recommendedName>
        <fullName evidence="3">HTH CENPB-type domain-containing protein</fullName>
    </recommendedName>
</protein>
<evidence type="ECO:0000256" key="1">
    <source>
        <dbReference type="ARBA" id="ARBA00023125"/>
    </source>
</evidence>
<dbReference type="EMBL" id="JABFAI010000314">
    <property type="protein sequence ID" value="KAF4946560.1"/>
    <property type="molecule type" value="Genomic_DNA"/>
</dbReference>
<reference evidence="4" key="2">
    <citation type="submission" date="2020-05" db="EMBL/GenBank/DDBJ databases">
        <authorList>
            <person name="Kim H.-S."/>
            <person name="Proctor R.H."/>
            <person name="Brown D.W."/>
        </authorList>
    </citation>
    <scope>NUCLEOTIDE SEQUENCE</scope>
    <source>
        <strain evidence="4">NRRL 45417</strain>
    </source>
</reference>
<organism evidence="4 5">
    <name type="scientific">Fusarium gaditjirri</name>
    <dbReference type="NCBI Taxonomy" id="282569"/>
    <lineage>
        <taxon>Eukaryota</taxon>
        <taxon>Fungi</taxon>
        <taxon>Dikarya</taxon>
        <taxon>Ascomycota</taxon>
        <taxon>Pezizomycotina</taxon>
        <taxon>Sordariomycetes</taxon>
        <taxon>Hypocreomycetidae</taxon>
        <taxon>Hypocreales</taxon>
        <taxon>Nectriaceae</taxon>
        <taxon>Fusarium</taxon>
        <taxon>Fusarium nisikadoi species complex</taxon>
    </lineage>
</organism>
<dbReference type="OrthoDB" id="5103739at2759"/>
<dbReference type="PANTHER" id="PTHR19303:SF74">
    <property type="entry name" value="POGO TRANSPOSABLE ELEMENT WITH KRAB DOMAIN"/>
    <property type="match status" value="1"/>
</dbReference>
<dbReference type="InterPro" id="IPR004875">
    <property type="entry name" value="DDE_SF_endonuclease_dom"/>
</dbReference>
<keyword evidence="5" id="KW-1185">Reference proteome</keyword>
<name>A0A8H4SVP3_9HYPO</name>
<feature type="compositionally biased region" description="Acidic residues" evidence="2">
    <location>
        <begin position="698"/>
        <end position="709"/>
    </location>
</feature>
<dbReference type="AlphaFoldDB" id="A0A8H4SVP3"/>
<evidence type="ECO:0000313" key="4">
    <source>
        <dbReference type="EMBL" id="KAF4946560.1"/>
    </source>
</evidence>
<reference evidence="4" key="1">
    <citation type="journal article" date="2020" name="BMC Genomics">
        <title>Correction to: Identification and distribution of gene clusters required for synthesis of sphingolipid metabolism inhibitors in diverse species of the filamentous fungus Fusarium.</title>
        <authorList>
            <person name="Kim H.S."/>
            <person name="Lohmar J.M."/>
            <person name="Busman M."/>
            <person name="Brown D.W."/>
            <person name="Naumann T.A."/>
            <person name="Divon H.H."/>
            <person name="Lysoe E."/>
            <person name="Uhlig S."/>
            <person name="Proctor R.H."/>
        </authorList>
    </citation>
    <scope>NUCLEOTIDE SEQUENCE</scope>
    <source>
        <strain evidence="4">NRRL 45417</strain>
    </source>
</reference>
<sequence length="740" mass="84616">MTSQVNLLAGQAVVRSRHRHQSGLIRSNIGAMQKPLSVREAEKRYRGSNRGSIQRVIKQLEAANTLDASELIDPLVGRPRLLTDEEEEAIVSFIIWMDKSGLPASKHEIEDAANTLRCRRNPEAKPVSKMWYSRFRDNHPELHKAILKARETARAEYEAAGLEETKEWFQRLHEVITNYNIGASECWNADQASIIVGILRERVECLVVRTKKQTAAEVISPENRETCTVIGTGNAAGATTPPWLIFKAFPTLEWLNIDADPDMLFAQSDTAFSNSDITLEWAKHFNRTSWEKSATVQSHQLDFEEWSGCNEHLKTSGNTFSQEVDVPPNTFHKDRKDLVWRLLVIDGFSGHGSFAFREYCTKFNILVAYLLPHSTHILQPMDIGVFQFLKNAHQKKLRDALRKGKLTFSRRDFAGAFQLHTSSGALKSQEFSHLIFPPTDKPAVTYLMKQQLKTKKSINPALSSLLPPKARFTLASDTAKRVGERYHEVFSSPTRQGLRHIKNIVNEAILLEGVIQSHIQDRRNRIEKRYNQRKRGKRAKAVGEYFLNMSLQDLRDQQAKFLAEGNKKDIRQQLRSTRSLAIRELEKIKSEWRENKEVIIKGLPKKLQFKQWLQHTLRDVEYYSIDESRADVTKQLSQKEEFFTIDTQRAPEVNESIRNARFAAKPLSAVDLSRLDHGDDTVDFNLTQPHAYTDDECDDDLNEFSDLDDVAMPSSPPCLPDYESLPESPLPYSTPCPTQH</sequence>
<gene>
    <name evidence="4" type="ORF">FGADI_11074</name>
</gene>
<evidence type="ECO:0000256" key="2">
    <source>
        <dbReference type="SAM" id="MobiDB-lite"/>
    </source>
</evidence>